<gene>
    <name evidence="1" type="ORF">ITX44_10930</name>
</gene>
<name>A0ABS2TNY0_9ACTN</name>
<dbReference type="InterPro" id="IPR046224">
    <property type="entry name" value="DUF6257"/>
</dbReference>
<reference evidence="1 2" key="1">
    <citation type="submission" date="2021-01" db="EMBL/GenBank/DDBJ databases">
        <title>Streptomyces acididurans sp. nov., isolated from a peat swamp forest soil.</title>
        <authorList>
            <person name="Chantavorakit T."/>
            <person name="Duangmal K."/>
        </authorList>
    </citation>
    <scope>NUCLEOTIDE SEQUENCE [LARGE SCALE GENOMIC DNA]</scope>
    <source>
        <strain evidence="1 2">KK5PA1</strain>
    </source>
</reference>
<organism evidence="1 2">
    <name type="scientific">Actinacidiphila acididurans</name>
    <dbReference type="NCBI Taxonomy" id="2784346"/>
    <lineage>
        <taxon>Bacteria</taxon>
        <taxon>Bacillati</taxon>
        <taxon>Actinomycetota</taxon>
        <taxon>Actinomycetes</taxon>
        <taxon>Kitasatosporales</taxon>
        <taxon>Streptomycetaceae</taxon>
        <taxon>Actinacidiphila</taxon>
    </lineage>
</organism>
<evidence type="ECO:0000313" key="2">
    <source>
        <dbReference type="Proteomes" id="UP000749040"/>
    </source>
</evidence>
<accession>A0ABS2TNY0</accession>
<evidence type="ECO:0000313" key="1">
    <source>
        <dbReference type="EMBL" id="MBM9505045.1"/>
    </source>
</evidence>
<dbReference type="Proteomes" id="UP000749040">
    <property type="component" value="Unassembled WGS sequence"/>
</dbReference>
<proteinExistence type="predicted"/>
<keyword evidence="2" id="KW-1185">Reference proteome</keyword>
<sequence length="62" mass="6582">MIRTHKDDPPLTTVEAARIARITALAMIRGGILTTAQQNTIDRILDGARKRAEQAAAAAAGK</sequence>
<dbReference type="EMBL" id="JADKYB010000005">
    <property type="protein sequence ID" value="MBM9505045.1"/>
    <property type="molecule type" value="Genomic_DNA"/>
</dbReference>
<protein>
    <submittedName>
        <fullName evidence="1">Uncharacterized protein</fullName>
    </submittedName>
</protein>
<comment type="caution">
    <text evidence="1">The sequence shown here is derived from an EMBL/GenBank/DDBJ whole genome shotgun (WGS) entry which is preliminary data.</text>
</comment>
<dbReference type="Pfam" id="PF19771">
    <property type="entry name" value="DUF6257"/>
    <property type="match status" value="1"/>
</dbReference>
<dbReference type="RefSeq" id="WP_205356914.1">
    <property type="nucleotide sequence ID" value="NZ_JADKYB010000005.1"/>
</dbReference>